<keyword evidence="7" id="KW-0206">Cytoskeleton</keyword>
<dbReference type="GO" id="GO:0030473">
    <property type="term" value="P:nuclear migration along microtubule"/>
    <property type="evidence" value="ECO:0007669"/>
    <property type="project" value="UniProtKB-ARBA"/>
</dbReference>
<protein>
    <recommendedName>
        <fullName evidence="14">EB1-like protein</fullName>
    </recommendedName>
</protein>
<dbReference type="FunFam" id="1.10.418.10:FF:000028">
    <property type="entry name" value="RP/EB family microtubule-associated protein"/>
    <property type="match status" value="1"/>
</dbReference>
<feature type="domain" description="Calponin-homology (CH)" evidence="10">
    <location>
        <begin position="2"/>
        <end position="103"/>
    </location>
</feature>
<evidence type="ECO:0000256" key="3">
    <source>
        <dbReference type="ARBA" id="ARBA00022490"/>
    </source>
</evidence>
<dbReference type="SUPFAM" id="SSF140612">
    <property type="entry name" value="EB1 dimerisation domain-like"/>
    <property type="match status" value="1"/>
</dbReference>
<evidence type="ECO:0000256" key="7">
    <source>
        <dbReference type="ARBA" id="ARBA00023212"/>
    </source>
</evidence>
<dbReference type="Pfam" id="PF03271">
    <property type="entry name" value="EB1"/>
    <property type="match status" value="1"/>
</dbReference>
<dbReference type="GO" id="GO:0051233">
    <property type="term" value="C:spindle midzone"/>
    <property type="evidence" value="ECO:0007669"/>
    <property type="project" value="UniProtKB-ARBA"/>
</dbReference>
<feature type="domain" description="EB1 C-terminal" evidence="11">
    <location>
        <begin position="177"/>
        <end position="260"/>
    </location>
</feature>
<evidence type="ECO:0008006" key="14">
    <source>
        <dbReference type="Google" id="ProtNLM"/>
    </source>
</evidence>
<dbReference type="Pfam" id="PF00307">
    <property type="entry name" value="CH"/>
    <property type="match status" value="1"/>
</dbReference>
<keyword evidence="3" id="KW-0963">Cytoplasm</keyword>
<dbReference type="GO" id="GO:0035371">
    <property type="term" value="C:microtubule plus-end"/>
    <property type="evidence" value="ECO:0007669"/>
    <property type="project" value="UniProtKB-ARBA"/>
</dbReference>
<dbReference type="PROSITE" id="PS51230">
    <property type="entry name" value="EB1_C"/>
    <property type="match status" value="1"/>
</dbReference>
<dbReference type="GO" id="GO:0035372">
    <property type="term" value="P:protein localization to microtubule"/>
    <property type="evidence" value="ECO:0007669"/>
    <property type="project" value="UniProtKB-ARBA"/>
</dbReference>
<evidence type="ECO:0000313" key="13">
    <source>
        <dbReference type="Proteomes" id="UP000245884"/>
    </source>
</evidence>
<evidence type="ECO:0000256" key="2">
    <source>
        <dbReference type="ARBA" id="ARBA00010729"/>
    </source>
</evidence>
<organism evidence="12 13">
    <name type="scientific">Jaminaea rosea</name>
    <dbReference type="NCBI Taxonomy" id="1569628"/>
    <lineage>
        <taxon>Eukaryota</taxon>
        <taxon>Fungi</taxon>
        <taxon>Dikarya</taxon>
        <taxon>Basidiomycota</taxon>
        <taxon>Ustilaginomycotina</taxon>
        <taxon>Exobasidiomycetes</taxon>
        <taxon>Microstromatales</taxon>
        <taxon>Microstromatales incertae sedis</taxon>
        <taxon>Jaminaea</taxon>
    </lineage>
</organism>
<dbReference type="Gene3D" id="1.20.5.1430">
    <property type="match status" value="1"/>
</dbReference>
<keyword evidence="13" id="KW-1185">Reference proteome</keyword>
<dbReference type="STRING" id="1569628.A0A316US95"/>
<dbReference type="EMBL" id="KZ819667">
    <property type="protein sequence ID" value="PWN27648.1"/>
    <property type="molecule type" value="Genomic_DNA"/>
</dbReference>
<evidence type="ECO:0000313" key="12">
    <source>
        <dbReference type="EMBL" id="PWN27648.1"/>
    </source>
</evidence>
<dbReference type="AlphaFoldDB" id="A0A316US95"/>
<dbReference type="InterPro" id="IPR036872">
    <property type="entry name" value="CH_dom_sf"/>
</dbReference>
<dbReference type="SUPFAM" id="SSF47576">
    <property type="entry name" value="Calponin-homology domain, CH-domain"/>
    <property type="match status" value="1"/>
</dbReference>
<keyword evidence="8" id="KW-0131">Cell cycle</keyword>
<name>A0A316US95_9BASI</name>
<evidence type="ECO:0000256" key="6">
    <source>
        <dbReference type="ARBA" id="ARBA00022776"/>
    </source>
</evidence>
<evidence type="ECO:0000256" key="4">
    <source>
        <dbReference type="ARBA" id="ARBA00022618"/>
    </source>
</evidence>
<evidence type="ECO:0000259" key="10">
    <source>
        <dbReference type="PROSITE" id="PS50021"/>
    </source>
</evidence>
<accession>A0A316US95</accession>
<dbReference type="InterPro" id="IPR036133">
    <property type="entry name" value="EB1_C_sf"/>
</dbReference>
<evidence type="ECO:0000256" key="8">
    <source>
        <dbReference type="ARBA" id="ARBA00023306"/>
    </source>
</evidence>
<gene>
    <name evidence="12" type="ORF">BDZ90DRAFT_232067</name>
</gene>
<sequence>MGESRSELLAWLNELLALNYTKVEQCGSGYAYAQIIDSIYGNVPMSKLNPAAKQEYEFINNFKVLQTAFKKNKITKPIPVEALVRCKMQDNLEFLQWIKKFWDTNYPGTPYDPEARRSGAAAAPPPLIGAATVGAARPAAAAAAPRAAPRAAPAAAAPVRRPVGGAGAGVARASGAASAVSNETIAALTEQMDEMRVSVDTLEKERDFYFSKLRDIEVLITERLTAHESGEPLPEDALTEEALLKQMQAILYSTEEGFELPEGAEAPVNEEETF</sequence>
<evidence type="ECO:0000256" key="9">
    <source>
        <dbReference type="PROSITE-ProRule" id="PRU00576"/>
    </source>
</evidence>
<dbReference type="OrthoDB" id="2119228at2759"/>
<proteinExistence type="inferred from homology"/>
<dbReference type="Proteomes" id="UP000245884">
    <property type="component" value="Unassembled WGS sequence"/>
</dbReference>
<comment type="similarity">
    <text evidence="2">Belongs to the MAPRE family.</text>
</comment>
<dbReference type="FunFam" id="1.20.5.1430:FF:000005">
    <property type="entry name" value="Eb1, isoform E"/>
    <property type="match status" value="1"/>
</dbReference>
<dbReference type="PANTHER" id="PTHR10623">
    <property type="entry name" value="MICROTUBULE-ASSOCIATED PROTEIN RP/EB FAMILY MEMBER"/>
    <property type="match status" value="1"/>
</dbReference>
<comment type="subcellular location">
    <subcellularLocation>
        <location evidence="1">Cytoplasm</location>
        <location evidence="1">Cytoskeleton</location>
    </subcellularLocation>
</comment>
<dbReference type="GeneID" id="37027930"/>
<evidence type="ECO:0000259" key="11">
    <source>
        <dbReference type="PROSITE" id="PS51230"/>
    </source>
</evidence>
<keyword evidence="5 9" id="KW-0493">Microtubule</keyword>
<dbReference type="RefSeq" id="XP_025362260.1">
    <property type="nucleotide sequence ID" value="XM_025506107.1"/>
</dbReference>
<dbReference type="GO" id="GO:0051301">
    <property type="term" value="P:cell division"/>
    <property type="evidence" value="ECO:0007669"/>
    <property type="project" value="UniProtKB-KW"/>
</dbReference>
<dbReference type="InterPro" id="IPR001715">
    <property type="entry name" value="CH_dom"/>
</dbReference>
<dbReference type="InterPro" id="IPR027328">
    <property type="entry name" value="MAPRE"/>
</dbReference>
<dbReference type="Gene3D" id="1.10.418.10">
    <property type="entry name" value="Calponin-like domain"/>
    <property type="match status" value="1"/>
</dbReference>
<dbReference type="GO" id="GO:0072686">
    <property type="term" value="C:mitotic spindle"/>
    <property type="evidence" value="ECO:0007669"/>
    <property type="project" value="UniProtKB-ARBA"/>
</dbReference>
<dbReference type="PROSITE" id="PS50021">
    <property type="entry name" value="CH"/>
    <property type="match status" value="1"/>
</dbReference>
<keyword evidence="6" id="KW-0498">Mitosis</keyword>
<evidence type="ECO:0000256" key="5">
    <source>
        <dbReference type="ARBA" id="ARBA00022701"/>
    </source>
</evidence>
<dbReference type="GO" id="GO:0051010">
    <property type="term" value="F:microtubule plus-end binding"/>
    <property type="evidence" value="ECO:0007669"/>
    <property type="project" value="UniProtKB-ARBA"/>
</dbReference>
<dbReference type="InterPro" id="IPR004953">
    <property type="entry name" value="EB1_C"/>
</dbReference>
<keyword evidence="4" id="KW-0132">Cell division</keyword>
<evidence type="ECO:0000256" key="1">
    <source>
        <dbReference type="ARBA" id="ARBA00004245"/>
    </source>
</evidence>
<reference evidence="12 13" key="1">
    <citation type="journal article" date="2018" name="Mol. Biol. Evol.">
        <title>Broad Genomic Sampling Reveals a Smut Pathogenic Ancestry of the Fungal Clade Ustilaginomycotina.</title>
        <authorList>
            <person name="Kijpornyongpan T."/>
            <person name="Mondo S.J."/>
            <person name="Barry K."/>
            <person name="Sandor L."/>
            <person name="Lee J."/>
            <person name="Lipzen A."/>
            <person name="Pangilinan J."/>
            <person name="LaButti K."/>
            <person name="Hainaut M."/>
            <person name="Henrissat B."/>
            <person name="Grigoriev I.V."/>
            <person name="Spatafora J.W."/>
            <person name="Aime M.C."/>
        </authorList>
    </citation>
    <scope>NUCLEOTIDE SEQUENCE [LARGE SCALE GENOMIC DNA]</scope>
    <source>
        <strain evidence="12 13">MCA 5214</strain>
    </source>
</reference>